<evidence type="ECO:0000313" key="1">
    <source>
        <dbReference type="EnsemblMetazoa" id="GBRI009893-PA"/>
    </source>
</evidence>
<dbReference type="EnsemblMetazoa" id="GBRI009893-RA">
    <property type="protein sequence ID" value="GBRI009893-PA"/>
    <property type="gene ID" value="GBRI009893"/>
</dbReference>
<evidence type="ECO:0000313" key="2">
    <source>
        <dbReference type="Proteomes" id="UP000091820"/>
    </source>
</evidence>
<keyword evidence="2" id="KW-1185">Reference proteome</keyword>
<sequence>MMGYTWVIVQQMKAQVRVTKNAKQQWRDKLQSLWATHEKAEGIRRSCEANARRDRVFAKTQSHDKDKETQNNDKIHRENVRMYIKVATSTKHYVRLEELLKFDAAIVGDPDVALYDASAIISDDGAQWFGECNYNVQVLIYFVIVPYIFRNPSVEDFKATDIIPTKTSVQQKHSFQNRNMKTGKVASNMQEIYEQQIGEE</sequence>
<proteinExistence type="predicted"/>
<accession>A0A1A9W8D1</accession>
<organism evidence="1 2">
    <name type="scientific">Glossina brevipalpis</name>
    <dbReference type="NCBI Taxonomy" id="37001"/>
    <lineage>
        <taxon>Eukaryota</taxon>
        <taxon>Metazoa</taxon>
        <taxon>Ecdysozoa</taxon>
        <taxon>Arthropoda</taxon>
        <taxon>Hexapoda</taxon>
        <taxon>Insecta</taxon>
        <taxon>Pterygota</taxon>
        <taxon>Neoptera</taxon>
        <taxon>Endopterygota</taxon>
        <taxon>Diptera</taxon>
        <taxon>Brachycera</taxon>
        <taxon>Muscomorpha</taxon>
        <taxon>Hippoboscoidea</taxon>
        <taxon>Glossinidae</taxon>
        <taxon>Glossina</taxon>
    </lineage>
</organism>
<reference evidence="2" key="1">
    <citation type="submission" date="2014-03" db="EMBL/GenBank/DDBJ databases">
        <authorList>
            <person name="Aksoy S."/>
            <person name="Warren W."/>
            <person name="Wilson R.K."/>
        </authorList>
    </citation>
    <scope>NUCLEOTIDE SEQUENCE [LARGE SCALE GENOMIC DNA]</scope>
    <source>
        <strain evidence="2">IAEA</strain>
    </source>
</reference>
<dbReference type="VEuPathDB" id="VectorBase:GBRI009893"/>
<name>A0A1A9W8D1_9MUSC</name>
<dbReference type="Proteomes" id="UP000091820">
    <property type="component" value="Unassembled WGS sequence"/>
</dbReference>
<protein>
    <submittedName>
        <fullName evidence="1">Uncharacterized protein</fullName>
    </submittedName>
</protein>
<reference evidence="1" key="2">
    <citation type="submission" date="2020-05" db="UniProtKB">
        <authorList>
            <consortium name="EnsemblMetazoa"/>
        </authorList>
    </citation>
    <scope>IDENTIFICATION</scope>
    <source>
        <strain evidence="1">IAEA</strain>
    </source>
</reference>
<dbReference type="AlphaFoldDB" id="A0A1A9W8D1"/>